<proteinExistence type="predicted"/>
<evidence type="ECO:0000259" key="3">
    <source>
        <dbReference type="Pfam" id="PF00850"/>
    </source>
</evidence>
<dbReference type="PRINTS" id="PR01271">
    <property type="entry name" value="HISDACETLASE"/>
</dbReference>
<evidence type="ECO:0000313" key="4">
    <source>
        <dbReference type="EMBL" id="EYU24731.1"/>
    </source>
</evidence>
<dbReference type="Gene3D" id="3.40.800.20">
    <property type="entry name" value="Histone deacetylase domain"/>
    <property type="match status" value="1"/>
</dbReference>
<dbReference type="STRING" id="4155.A0A022Q9V3"/>
<keyword evidence="5" id="KW-1185">Reference proteome</keyword>
<gene>
    <name evidence="4" type="ORF">MIMGU_mgv1a0240462mg</name>
</gene>
<sequence>MYTAGNSWPSGPDGSKRKVCYFHDPDIGNYYYGIANPMRPYRTAMTFSLLKNYDVLQHMQVFKPVPARETDLHSFHADDYVDFLKRVTPENQKEHLLQLKRFNLGAFDCPVFDGLYSYCRSYAGGSISGAVRLNNGLSDIAVNWAGGLHHAKKCGASGFCYVNDIVLAILELLANHQ</sequence>
<protein>
    <recommendedName>
        <fullName evidence="3">Histone deacetylase domain-containing protein</fullName>
    </recommendedName>
</protein>
<keyword evidence="1" id="KW-0678">Repressor</keyword>
<evidence type="ECO:0000256" key="1">
    <source>
        <dbReference type="ARBA" id="ARBA00022491"/>
    </source>
</evidence>
<dbReference type="Pfam" id="PF00850">
    <property type="entry name" value="Hist_deacetyl"/>
    <property type="match status" value="1"/>
</dbReference>
<dbReference type="eggNOG" id="KOG1342">
    <property type="taxonomic scope" value="Eukaryota"/>
</dbReference>
<dbReference type="InterPro" id="IPR023801">
    <property type="entry name" value="His_deacetylse_dom"/>
</dbReference>
<evidence type="ECO:0000313" key="5">
    <source>
        <dbReference type="Proteomes" id="UP000030748"/>
    </source>
</evidence>
<dbReference type="SUPFAM" id="SSF52768">
    <property type="entry name" value="Arginase/deacetylase"/>
    <property type="match status" value="1"/>
</dbReference>
<dbReference type="InterPro" id="IPR037138">
    <property type="entry name" value="His_deacetylse_dom_sf"/>
</dbReference>
<organism evidence="4 5">
    <name type="scientific">Erythranthe guttata</name>
    <name type="common">Yellow monkey flower</name>
    <name type="synonym">Mimulus guttatus</name>
    <dbReference type="NCBI Taxonomy" id="4155"/>
    <lineage>
        <taxon>Eukaryota</taxon>
        <taxon>Viridiplantae</taxon>
        <taxon>Streptophyta</taxon>
        <taxon>Embryophyta</taxon>
        <taxon>Tracheophyta</taxon>
        <taxon>Spermatophyta</taxon>
        <taxon>Magnoliopsida</taxon>
        <taxon>eudicotyledons</taxon>
        <taxon>Gunneridae</taxon>
        <taxon>Pentapetalae</taxon>
        <taxon>asterids</taxon>
        <taxon>lamiids</taxon>
        <taxon>Lamiales</taxon>
        <taxon>Phrymaceae</taxon>
        <taxon>Erythranthe</taxon>
    </lineage>
</organism>
<accession>A0A022Q9V3</accession>
<evidence type="ECO:0000256" key="2">
    <source>
        <dbReference type="ARBA" id="ARBA00022853"/>
    </source>
</evidence>
<dbReference type="GO" id="GO:0004407">
    <property type="term" value="F:histone deacetylase activity"/>
    <property type="evidence" value="ECO:0000318"/>
    <property type="project" value="GO_Central"/>
</dbReference>
<reference evidence="4 5" key="1">
    <citation type="journal article" date="2013" name="Proc. Natl. Acad. Sci. U.S.A.">
        <title>Fine-scale variation in meiotic recombination in Mimulus inferred from population shotgun sequencing.</title>
        <authorList>
            <person name="Hellsten U."/>
            <person name="Wright K.M."/>
            <person name="Jenkins J."/>
            <person name="Shu S."/>
            <person name="Yuan Y."/>
            <person name="Wessler S.R."/>
            <person name="Schmutz J."/>
            <person name="Willis J.H."/>
            <person name="Rokhsar D.S."/>
        </authorList>
    </citation>
    <scope>NUCLEOTIDE SEQUENCE [LARGE SCALE GENOMIC DNA]</scope>
    <source>
        <strain evidence="5">cv. DUN x IM62</strain>
    </source>
</reference>
<name>A0A022Q9V3_ERYGU</name>
<dbReference type="GO" id="GO:0040029">
    <property type="term" value="P:epigenetic regulation of gene expression"/>
    <property type="evidence" value="ECO:0000318"/>
    <property type="project" value="GO_Central"/>
</dbReference>
<dbReference type="InterPro" id="IPR003084">
    <property type="entry name" value="HDAC_I/II"/>
</dbReference>
<dbReference type="PANTHER" id="PTHR10625:SF10">
    <property type="entry name" value="HISTONE DEACETYLASE HDAC1"/>
    <property type="match status" value="1"/>
</dbReference>
<dbReference type="Proteomes" id="UP000030748">
    <property type="component" value="Unassembled WGS sequence"/>
</dbReference>
<dbReference type="InterPro" id="IPR023696">
    <property type="entry name" value="Ureohydrolase_dom_sf"/>
</dbReference>
<dbReference type="PANTHER" id="PTHR10625">
    <property type="entry name" value="HISTONE DEACETYLASE HDAC1-RELATED"/>
    <property type="match status" value="1"/>
</dbReference>
<dbReference type="AlphaFoldDB" id="A0A022Q9V3"/>
<feature type="non-terminal residue" evidence="4">
    <location>
        <position position="177"/>
    </location>
</feature>
<dbReference type="GO" id="GO:0000118">
    <property type="term" value="C:histone deacetylase complex"/>
    <property type="evidence" value="ECO:0000318"/>
    <property type="project" value="GO_Central"/>
</dbReference>
<feature type="domain" description="Histone deacetylase" evidence="3">
    <location>
        <begin position="37"/>
        <end position="175"/>
    </location>
</feature>
<dbReference type="EMBL" id="KI632114">
    <property type="protein sequence ID" value="EYU24731.1"/>
    <property type="molecule type" value="Genomic_DNA"/>
</dbReference>
<keyword evidence="2" id="KW-0156">Chromatin regulator</keyword>